<evidence type="ECO:0000313" key="2">
    <source>
        <dbReference type="Proteomes" id="UP000183287"/>
    </source>
</evidence>
<protein>
    <submittedName>
        <fullName evidence="1">Uncharacterized protein</fullName>
    </submittedName>
</protein>
<dbReference type="Proteomes" id="UP000183287">
    <property type="component" value="Unassembled WGS sequence"/>
</dbReference>
<organism evidence="1 2">
    <name type="scientific">Nitrosomonas communis</name>
    <dbReference type="NCBI Taxonomy" id="44574"/>
    <lineage>
        <taxon>Bacteria</taxon>
        <taxon>Pseudomonadati</taxon>
        <taxon>Pseudomonadota</taxon>
        <taxon>Betaproteobacteria</taxon>
        <taxon>Nitrosomonadales</taxon>
        <taxon>Nitrosomonadaceae</taxon>
        <taxon>Nitrosomonas</taxon>
    </lineage>
</organism>
<dbReference type="InterPro" id="IPR045392">
    <property type="entry name" value="DUF6519"/>
</dbReference>
<sequence length="346" mass="39447">MKGDFSRDTFDPLKHFSRVLEQQGRVRVDADSNEQTAILLHYLRTLVTDLIGPYAGPEDSYGFKIGQTNNGDFTIGEGRYYINGILCENEKLDNGKEDITYKTQQDYPNPPHLDPGETYLVYLDVWERHITALEDDYIRETALGGPDTGTRTKIIWQVKIEQWGKTNPIPESCKKMHFEWEDEWVTRWQPANRGLLKARVKRPEESSGPCLTAPDAKYRGQENQLYRIEIHQGGKVGEATFIWSRDNGSVASRVLKLSGTELNVEKPLGFEPGIWVELSNDEQELRGGKPGVLRKLIKVEGDRFTLESPLSTPSDIPNNEDWPTKVRRWDQRGDAILVREGKGEDG</sequence>
<dbReference type="Pfam" id="PF20129">
    <property type="entry name" value="DUF6519"/>
    <property type="match status" value="2"/>
</dbReference>
<accession>A0A1I4RCF8</accession>
<dbReference type="EMBL" id="FOUB01000032">
    <property type="protein sequence ID" value="SFM49907.1"/>
    <property type="molecule type" value="Genomic_DNA"/>
</dbReference>
<dbReference type="OrthoDB" id="134981at2"/>
<reference evidence="2" key="1">
    <citation type="submission" date="2016-10" db="EMBL/GenBank/DDBJ databases">
        <authorList>
            <person name="Varghese N."/>
            <person name="Submissions S."/>
        </authorList>
    </citation>
    <scope>NUCLEOTIDE SEQUENCE [LARGE SCALE GENOMIC DNA]</scope>
    <source>
        <strain evidence="2">Nm44</strain>
    </source>
</reference>
<evidence type="ECO:0000313" key="1">
    <source>
        <dbReference type="EMBL" id="SFM49907.1"/>
    </source>
</evidence>
<keyword evidence="2" id="KW-1185">Reference proteome</keyword>
<dbReference type="AlphaFoldDB" id="A0A1I4RCF8"/>
<gene>
    <name evidence="1" type="ORF">SAMN05421863_10325</name>
</gene>
<dbReference type="RefSeq" id="WP_074905807.1">
    <property type="nucleotide sequence ID" value="NZ_FOUB01000032.1"/>
</dbReference>
<name>A0A1I4RCF8_9PROT</name>
<proteinExistence type="predicted"/>